<organism evidence="1 2">
    <name type="scientific">Kribbella sancticallisti</name>
    <dbReference type="NCBI Taxonomy" id="460087"/>
    <lineage>
        <taxon>Bacteria</taxon>
        <taxon>Bacillati</taxon>
        <taxon>Actinomycetota</taxon>
        <taxon>Actinomycetes</taxon>
        <taxon>Propionibacteriales</taxon>
        <taxon>Kribbellaceae</taxon>
        <taxon>Kribbella</taxon>
    </lineage>
</organism>
<sequence length="214" mass="23743">MEWVEAVSRRPEWSVLESLPPGGGAAHDAGLRRRTARVLGMIDDNRTLPAVLVEAHQEGFDYRSGAGIDFEPFAEFISASETAEWWRAWTGNASLDGAEFLLFGRDGTGGMAAFWRVREGEPLGHQPVVFLGSEGETGVVARDLNSYLWLLASGFGPFEASRYPEHEHEPQADARLTRLAQRYAASEQQSTADVITAARTEFPRFDDTIDRLCR</sequence>
<gene>
    <name evidence="1" type="ORF">GCM10009789_06120</name>
</gene>
<protein>
    <recommendedName>
        <fullName evidence="3">SMI1/KNR4 family protein</fullName>
    </recommendedName>
</protein>
<proteinExistence type="predicted"/>
<comment type="caution">
    <text evidence="1">The sequence shown here is derived from an EMBL/GenBank/DDBJ whole genome shotgun (WGS) entry which is preliminary data.</text>
</comment>
<dbReference type="EMBL" id="BAAAOS010000006">
    <property type="protein sequence ID" value="GAA1555445.1"/>
    <property type="molecule type" value="Genomic_DNA"/>
</dbReference>
<accession>A0ABP4N495</accession>
<reference evidence="2" key="1">
    <citation type="journal article" date="2019" name="Int. J. Syst. Evol. Microbiol.">
        <title>The Global Catalogue of Microorganisms (GCM) 10K type strain sequencing project: providing services to taxonomists for standard genome sequencing and annotation.</title>
        <authorList>
            <consortium name="The Broad Institute Genomics Platform"/>
            <consortium name="The Broad Institute Genome Sequencing Center for Infectious Disease"/>
            <person name="Wu L."/>
            <person name="Ma J."/>
        </authorList>
    </citation>
    <scope>NUCLEOTIDE SEQUENCE [LARGE SCALE GENOMIC DNA]</scope>
    <source>
        <strain evidence="2">JCM 14969</strain>
    </source>
</reference>
<evidence type="ECO:0000313" key="2">
    <source>
        <dbReference type="Proteomes" id="UP001500393"/>
    </source>
</evidence>
<evidence type="ECO:0008006" key="3">
    <source>
        <dbReference type="Google" id="ProtNLM"/>
    </source>
</evidence>
<dbReference type="Proteomes" id="UP001500393">
    <property type="component" value="Unassembled WGS sequence"/>
</dbReference>
<evidence type="ECO:0000313" key="1">
    <source>
        <dbReference type="EMBL" id="GAA1555445.1"/>
    </source>
</evidence>
<name>A0ABP4N495_9ACTN</name>
<keyword evidence="2" id="KW-1185">Reference proteome</keyword>